<accession>A0A6C0GZL3</accession>
<dbReference type="GO" id="GO:0043137">
    <property type="term" value="P:DNA replication, removal of RNA primer"/>
    <property type="evidence" value="ECO:0007669"/>
    <property type="project" value="TreeGrafter"/>
</dbReference>
<keyword evidence="4" id="KW-0540">Nuclease</keyword>
<dbReference type="SUPFAM" id="SSF53098">
    <property type="entry name" value="Ribonuclease H-like"/>
    <property type="match status" value="1"/>
</dbReference>
<evidence type="ECO:0000256" key="3">
    <source>
        <dbReference type="ARBA" id="ARBA00012180"/>
    </source>
</evidence>
<proteinExistence type="inferred from homology"/>
<dbReference type="InterPro" id="IPR036397">
    <property type="entry name" value="RNaseH_sf"/>
</dbReference>
<organism evidence="9">
    <name type="scientific">viral metagenome</name>
    <dbReference type="NCBI Taxonomy" id="1070528"/>
    <lineage>
        <taxon>unclassified sequences</taxon>
        <taxon>metagenomes</taxon>
        <taxon>organismal metagenomes</taxon>
    </lineage>
</organism>
<dbReference type="Gene3D" id="3.30.420.10">
    <property type="entry name" value="Ribonuclease H-like superfamily/Ribonuclease H"/>
    <property type="match status" value="1"/>
</dbReference>
<keyword evidence="5" id="KW-0479">Metal-binding</keyword>
<dbReference type="InterPro" id="IPR050092">
    <property type="entry name" value="RNase_H"/>
</dbReference>
<keyword evidence="6" id="KW-0255">Endonuclease</keyword>
<dbReference type="Pfam" id="PF00075">
    <property type="entry name" value="RNase_H"/>
    <property type="match status" value="1"/>
</dbReference>
<dbReference type="EC" id="3.1.26.4" evidence="3"/>
<dbReference type="GO" id="GO:0004523">
    <property type="term" value="F:RNA-DNA hybrid ribonuclease activity"/>
    <property type="evidence" value="ECO:0007669"/>
    <property type="project" value="UniProtKB-EC"/>
</dbReference>
<dbReference type="AlphaFoldDB" id="A0A6C0GZL3"/>
<evidence type="ECO:0000256" key="7">
    <source>
        <dbReference type="ARBA" id="ARBA00022801"/>
    </source>
</evidence>
<dbReference type="PANTHER" id="PTHR10642:SF26">
    <property type="entry name" value="RIBONUCLEASE H1"/>
    <property type="match status" value="1"/>
</dbReference>
<comment type="similarity">
    <text evidence="2">Belongs to the RNase H family.</text>
</comment>
<evidence type="ECO:0000256" key="2">
    <source>
        <dbReference type="ARBA" id="ARBA00005300"/>
    </source>
</evidence>
<reference evidence="9" key="1">
    <citation type="journal article" date="2020" name="Nature">
        <title>Giant virus diversity and host interactions through global metagenomics.</title>
        <authorList>
            <person name="Schulz F."/>
            <person name="Roux S."/>
            <person name="Paez-Espino D."/>
            <person name="Jungbluth S."/>
            <person name="Walsh D.A."/>
            <person name="Denef V.J."/>
            <person name="McMahon K.D."/>
            <person name="Konstantinidis K.T."/>
            <person name="Eloe-Fadrosh E.A."/>
            <person name="Kyrpides N.C."/>
            <person name="Woyke T."/>
        </authorList>
    </citation>
    <scope>NUCLEOTIDE SEQUENCE</scope>
    <source>
        <strain evidence="9">GVMAG-M-3300023179-4</strain>
    </source>
</reference>
<evidence type="ECO:0000256" key="4">
    <source>
        <dbReference type="ARBA" id="ARBA00022722"/>
    </source>
</evidence>
<dbReference type="PROSITE" id="PS50879">
    <property type="entry name" value="RNASE_H_1"/>
    <property type="match status" value="1"/>
</dbReference>
<name>A0A6C0GZL3_9ZZZZ</name>
<evidence type="ECO:0000259" key="8">
    <source>
        <dbReference type="PROSITE" id="PS50879"/>
    </source>
</evidence>
<evidence type="ECO:0000256" key="6">
    <source>
        <dbReference type="ARBA" id="ARBA00022759"/>
    </source>
</evidence>
<evidence type="ECO:0000256" key="5">
    <source>
        <dbReference type="ARBA" id="ARBA00022723"/>
    </source>
</evidence>
<sequence length="169" mass="19391">MSEKIIVFCDGSSLNNNSKKELRSGGIGVFFGDNDSRNISEEITLEKITNQVAELLACIKALYILKNENFKGLIYLYTDSSYVINSMVSYCKKWEKNGWKKEDNNEIENKELMKELYNLTKSMKIIYKHVKAHKEPPENKSSDEYKIWYGNYCADGLATAASKKSSKKK</sequence>
<comment type="catalytic activity">
    <reaction evidence="1">
        <text>Endonucleolytic cleavage to 5'-phosphomonoester.</text>
        <dbReference type="EC" id="3.1.26.4"/>
    </reaction>
</comment>
<dbReference type="PANTHER" id="PTHR10642">
    <property type="entry name" value="RIBONUCLEASE H1"/>
    <property type="match status" value="1"/>
</dbReference>
<dbReference type="GO" id="GO:0003676">
    <property type="term" value="F:nucleic acid binding"/>
    <property type="evidence" value="ECO:0007669"/>
    <property type="project" value="InterPro"/>
</dbReference>
<evidence type="ECO:0000313" key="9">
    <source>
        <dbReference type="EMBL" id="QHT73741.1"/>
    </source>
</evidence>
<dbReference type="InterPro" id="IPR012337">
    <property type="entry name" value="RNaseH-like_sf"/>
</dbReference>
<feature type="domain" description="RNase H type-1" evidence="8">
    <location>
        <begin position="1"/>
        <end position="163"/>
    </location>
</feature>
<dbReference type="GO" id="GO:0046872">
    <property type="term" value="F:metal ion binding"/>
    <property type="evidence" value="ECO:0007669"/>
    <property type="project" value="UniProtKB-KW"/>
</dbReference>
<keyword evidence="7" id="KW-0378">Hydrolase</keyword>
<protein>
    <recommendedName>
        <fullName evidence="3">ribonuclease H</fullName>
        <ecNumber evidence="3">3.1.26.4</ecNumber>
    </recommendedName>
</protein>
<dbReference type="InterPro" id="IPR002156">
    <property type="entry name" value="RNaseH_domain"/>
</dbReference>
<dbReference type="EMBL" id="MN739831">
    <property type="protein sequence ID" value="QHT73741.1"/>
    <property type="molecule type" value="Genomic_DNA"/>
</dbReference>
<evidence type="ECO:0000256" key="1">
    <source>
        <dbReference type="ARBA" id="ARBA00000077"/>
    </source>
</evidence>
<dbReference type="CDD" id="cd09280">
    <property type="entry name" value="RNase_HI_eukaryote_like"/>
    <property type="match status" value="1"/>
</dbReference>